<dbReference type="CDD" id="cd07067">
    <property type="entry name" value="HP_PGM_like"/>
    <property type="match status" value="1"/>
</dbReference>
<dbReference type="SUPFAM" id="SSF53254">
    <property type="entry name" value="Phosphoglycerate mutase-like"/>
    <property type="match status" value="1"/>
</dbReference>
<dbReference type="GO" id="GO:0005829">
    <property type="term" value="C:cytosol"/>
    <property type="evidence" value="ECO:0007669"/>
    <property type="project" value="TreeGrafter"/>
</dbReference>
<dbReference type="GO" id="GO:0045820">
    <property type="term" value="P:negative regulation of glycolytic process"/>
    <property type="evidence" value="ECO:0007669"/>
    <property type="project" value="TreeGrafter"/>
</dbReference>
<dbReference type="GeneTree" id="ENSGT00940000163946"/>
<dbReference type="InterPro" id="IPR013078">
    <property type="entry name" value="His_Pase_superF_clade-1"/>
</dbReference>
<sequence length="397" mass="44324">MDRASSCSAFLPTMLTGVVHMSVRQPQLLSRRETPPVVFFRTVFLTHTASLMQYFSVGSFQRMKALTFGLTLVRHGETRYNKEGLLQGQAIDCPLSETGLQQAEAAGCYLKDVTFSCVFVSDMLRAQQTAATIMKRNSSCSALQMVRDPLLKEISFGVAEGGRLQDVKEMAKAAGQSFPGFTPPGGETQEQVKERVKEFMEKMLQQIGTEHDRWEDETSISAIPETSPVEGKADDGVRDIPIHALVVTHGAYMCVAVRYFVEELHCALPPGSDRAHMFSLSPNTGLCRFILTMRKEQDGFKVSRMSCVFIHRGDHVTLGSVVKETLAAAGDVKRMMKRGKNVSFPNYSFSLYCLTDYCLYQTFPSEFPLVRGITNRDRVEVLAHTSPNCHVQGRRNY</sequence>
<dbReference type="InterPro" id="IPR029033">
    <property type="entry name" value="His_PPase_superfam"/>
</dbReference>
<feature type="active site" description="Proton donor/acceptor" evidence="5">
    <location>
        <position position="153"/>
    </location>
</feature>
<evidence type="ECO:0000256" key="6">
    <source>
        <dbReference type="PIRSR" id="PIRSR613078-2"/>
    </source>
</evidence>
<evidence type="ECO:0000256" key="3">
    <source>
        <dbReference type="ARBA" id="ARBA00022801"/>
    </source>
</evidence>
<dbReference type="InParanoid" id="A0A671UQP2"/>
<evidence type="ECO:0000256" key="1">
    <source>
        <dbReference type="ARBA" id="ARBA00000464"/>
    </source>
</evidence>
<dbReference type="PROSITE" id="PS00175">
    <property type="entry name" value="PG_MUTASE"/>
    <property type="match status" value="1"/>
</dbReference>
<name>A0A671UQP2_SPAAU</name>
<dbReference type="GO" id="GO:0043456">
    <property type="term" value="P:regulation of pentose-phosphate shunt"/>
    <property type="evidence" value="ECO:0007669"/>
    <property type="project" value="TreeGrafter"/>
</dbReference>
<feature type="binding site" evidence="6">
    <location>
        <position position="125"/>
    </location>
    <ligand>
        <name>substrate</name>
    </ligand>
</feature>
<dbReference type="EC" id="3.1.3.46" evidence="2"/>
<comment type="catalytic activity">
    <reaction evidence="1">
        <text>beta-D-fructose 2,6-bisphosphate + H2O = beta-D-fructose 6-phosphate + phosphate</text>
        <dbReference type="Rhea" id="RHEA:17289"/>
        <dbReference type="ChEBI" id="CHEBI:15377"/>
        <dbReference type="ChEBI" id="CHEBI:43474"/>
        <dbReference type="ChEBI" id="CHEBI:57634"/>
        <dbReference type="ChEBI" id="CHEBI:58579"/>
        <dbReference type="EC" id="3.1.3.46"/>
    </reaction>
</comment>
<dbReference type="FunCoup" id="A0A671UQP2">
    <property type="interactions" value="63"/>
</dbReference>
<dbReference type="PANTHER" id="PTHR46517">
    <property type="entry name" value="FRUCTOSE-2,6-BISPHOSPHATASE TIGAR"/>
    <property type="match status" value="1"/>
</dbReference>
<dbReference type="SMART" id="SM00855">
    <property type="entry name" value="PGAM"/>
    <property type="match status" value="1"/>
</dbReference>
<dbReference type="Proteomes" id="UP000472265">
    <property type="component" value="Chromosome 8"/>
</dbReference>
<keyword evidence="3" id="KW-0378">Hydrolase</keyword>
<evidence type="ECO:0000256" key="5">
    <source>
        <dbReference type="PIRSR" id="PIRSR613078-1"/>
    </source>
</evidence>
<reference evidence="7" key="1">
    <citation type="submission" date="2021-04" db="EMBL/GenBank/DDBJ databases">
        <authorList>
            <consortium name="Wellcome Sanger Institute Data Sharing"/>
        </authorList>
    </citation>
    <scope>NUCLEOTIDE SEQUENCE [LARGE SCALE GENOMIC DNA]</scope>
</reference>
<evidence type="ECO:0000256" key="4">
    <source>
        <dbReference type="ARBA" id="ARBA00038362"/>
    </source>
</evidence>
<feature type="active site" description="Tele-phosphohistidine intermediate" evidence="5">
    <location>
        <position position="75"/>
    </location>
</feature>
<organism evidence="7 8">
    <name type="scientific">Sparus aurata</name>
    <name type="common">Gilthead sea bream</name>
    <dbReference type="NCBI Taxonomy" id="8175"/>
    <lineage>
        <taxon>Eukaryota</taxon>
        <taxon>Metazoa</taxon>
        <taxon>Chordata</taxon>
        <taxon>Craniata</taxon>
        <taxon>Vertebrata</taxon>
        <taxon>Euteleostomi</taxon>
        <taxon>Actinopterygii</taxon>
        <taxon>Neopterygii</taxon>
        <taxon>Teleostei</taxon>
        <taxon>Neoteleostei</taxon>
        <taxon>Acanthomorphata</taxon>
        <taxon>Eupercaria</taxon>
        <taxon>Spariformes</taxon>
        <taxon>Sparidae</taxon>
        <taxon>Sparus</taxon>
    </lineage>
</organism>
<feature type="binding site" evidence="6">
    <location>
        <begin position="74"/>
        <end position="81"/>
    </location>
    <ligand>
        <name>substrate</name>
    </ligand>
</feature>
<reference evidence="7" key="3">
    <citation type="submission" date="2025-09" db="UniProtKB">
        <authorList>
            <consortium name="Ensembl"/>
        </authorList>
    </citation>
    <scope>IDENTIFICATION</scope>
</reference>
<gene>
    <name evidence="7" type="primary">tigara</name>
</gene>
<keyword evidence="8" id="KW-1185">Reference proteome</keyword>
<dbReference type="PANTHER" id="PTHR46517:SF3">
    <property type="entry name" value="FRUCTOSE-2,6-BISPHOSPHATASE TIGAR A-RELATED"/>
    <property type="match status" value="1"/>
</dbReference>
<evidence type="ECO:0000256" key="2">
    <source>
        <dbReference type="ARBA" id="ARBA00013067"/>
    </source>
</evidence>
<dbReference type="OMA" id="HESDNAG"/>
<evidence type="ECO:0000313" key="7">
    <source>
        <dbReference type="Ensembl" id="ENSSAUP00010016762.1"/>
    </source>
</evidence>
<dbReference type="Ensembl" id="ENSSAUT00010017737.1">
    <property type="protein sequence ID" value="ENSSAUP00010016762.1"/>
    <property type="gene ID" value="ENSSAUG00010007682.1"/>
</dbReference>
<proteinExistence type="inferred from homology"/>
<dbReference type="AlphaFoldDB" id="A0A671UQP2"/>
<reference evidence="7" key="2">
    <citation type="submission" date="2025-08" db="UniProtKB">
        <authorList>
            <consortium name="Ensembl"/>
        </authorList>
    </citation>
    <scope>IDENTIFICATION</scope>
</reference>
<dbReference type="GO" id="GO:0004331">
    <property type="term" value="F:fructose-2,6-bisphosphate 2-phosphatase activity"/>
    <property type="evidence" value="ECO:0007669"/>
    <property type="project" value="UniProtKB-EC"/>
</dbReference>
<dbReference type="InterPro" id="IPR001345">
    <property type="entry name" value="PG/BPGM_mutase_AS"/>
</dbReference>
<accession>A0A671UQP2</accession>
<protein>
    <recommendedName>
        <fullName evidence="2">fructose-2,6-bisphosphate 2-phosphatase</fullName>
        <ecNumber evidence="2">3.1.3.46</ecNumber>
    </recommendedName>
</protein>
<dbReference type="InterPro" id="IPR051695">
    <property type="entry name" value="Phosphoglycerate_Mutase"/>
</dbReference>
<evidence type="ECO:0000313" key="8">
    <source>
        <dbReference type="Proteomes" id="UP000472265"/>
    </source>
</evidence>
<dbReference type="Gene3D" id="3.40.50.1240">
    <property type="entry name" value="Phosphoglycerate mutase-like"/>
    <property type="match status" value="1"/>
</dbReference>
<dbReference type="Pfam" id="PF00300">
    <property type="entry name" value="His_Phos_1"/>
    <property type="match status" value="1"/>
</dbReference>
<comment type="similarity">
    <text evidence="4">Belongs to the phosphoglycerate mutase family.</text>
</comment>